<sequence>MSRKAQTEVIGLAFIVMLMIIGIVLAVIFLKPAKVDTASRNKQLANAFLNALTSEKLEVADCKQGVVMRDLLVDCAVPPPAAGATDMRTKCPPKPPANPTQKEYCTKAEEVARTILQRTFEAERIPYRFKVSGGSASGQGWTVQPSSGQQCSGGSDRVQMTFFLPPKQPGPPVSLELQLCEAK</sequence>
<reference evidence="2" key="1">
    <citation type="submission" date="2020-07" db="EMBL/GenBank/DDBJ databases">
        <title>Huge and variable diversity of episymbiotic CPR bacteria and DPANN archaea in groundwater ecosystems.</title>
        <authorList>
            <person name="He C.Y."/>
            <person name="Keren R."/>
            <person name="Whittaker M."/>
            <person name="Farag I.F."/>
            <person name="Doudna J."/>
            <person name="Cate J.H.D."/>
            <person name="Banfield J.F."/>
        </authorList>
    </citation>
    <scope>NUCLEOTIDE SEQUENCE</scope>
    <source>
        <strain evidence="2">NC_groundwater_1296_Ag_S-0.2um_52_80</strain>
    </source>
</reference>
<evidence type="ECO:0000256" key="1">
    <source>
        <dbReference type="SAM" id="Phobius"/>
    </source>
</evidence>
<gene>
    <name evidence="2" type="ORF">HY544_05465</name>
</gene>
<dbReference type="AlphaFoldDB" id="A0A8T3YS11"/>
<dbReference type="EMBL" id="JACQPB010000051">
    <property type="protein sequence ID" value="MBI4210919.1"/>
    <property type="molecule type" value="Genomic_DNA"/>
</dbReference>
<dbReference type="Proteomes" id="UP000732298">
    <property type="component" value="Unassembled WGS sequence"/>
</dbReference>
<proteinExistence type="predicted"/>
<keyword evidence="1" id="KW-0472">Membrane</keyword>
<keyword evidence="1" id="KW-0812">Transmembrane</keyword>
<evidence type="ECO:0000313" key="3">
    <source>
        <dbReference type="Proteomes" id="UP000732298"/>
    </source>
</evidence>
<comment type="caution">
    <text evidence="2">The sequence shown here is derived from an EMBL/GenBank/DDBJ whole genome shotgun (WGS) entry which is preliminary data.</text>
</comment>
<name>A0A8T3YS11_9ARCH</name>
<organism evidence="2 3">
    <name type="scientific">Candidatus Iainarchaeum sp</name>
    <dbReference type="NCBI Taxonomy" id="3101447"/>
    <lineage>
        <taxon>Archaea</taxon>
        <taxon>Candidatus Iainarchaeota</taxon>
        <taxon>Candidatus Iainarchaeia</taxon>
        <taxon>Candidatus Iainarchaeales</taxon>
        <taxon>Candidatus Iainarchaeaceae</taxon>
        <taxon>Candidatus Iainarchaeum</taxon>
    </lineage>
</organism>
<feature type="transmembrane region" description="Helical" evidence="1">
    <location>
        <begin position="9"/>
        <end position="30"/>
    </location>
</feature>
<evidence type="ECO:0000313" key="2">
    <source>
        <dbReference type="EMBL" id="MBI4210919.1"/>
    </source>
</evidence>
<protein>
    <submittedName>
        <fullName evidence="2">Uncharacterized protein</fullName>
    </submittedName>
</protein>
<accession>A0A8T3YS11</accession>
<keyword evidence="1" id="KW-1133">Transmembrane helix</keyword>